<dbReference type="InterPro" id="IPR050398">
    <property type="entry name" value="HssS/ArlS-like"/>
</dbReference>
<dbReference type="InterPro" id="IPR003661">
    <property type="entry name" value="HisK_dim/P_dom"/>
</dbReference>
<comment type="subcellular location">
    <subcellularLocation>
        <location evidence="2">Cell membrane</location>
        <topology evidence="2">Multi-pass membrane protein</topology>
    </subcellularLocation>
</comment>
<proteinExistence type="predicted"/>
<keyword evidence="10" id="KW-0067">ATP-binding</keyword>
<reference evidence="17 18" key="1">
    <citation type="submission" date="2021-05" db="EMBL/GenBank/DDBJ databases">
        <title>A Polyphasic approach of four new species of the genus Ohtaekwangia: Ohtaekwangia histidinii sp. nov., Ohtaekwangia cretensis sp. nov., Ohtaekwangia indiensis sp. nov., Ohtaekwangia reichenbachii sp. nov. from diverse environment.</title>
        <authorList>
            <person name="Octaviana S."/>
        </authorList>
    </citation>
    <scope>NUCLEOTIDE SEQUENCE [LARGE SCALE GENOMIC DNA]</scope>
    <source>
        <strain evidence="17 18">PWU37</strain>
    </source>
</reference>
<gene>
    <name evidence="17" type="ORF">KK078_26585</name>
</gene>
<dbReference type="GO" id="GO:0005524">
    <property type="term" value="F:ATP binding"/>
    <property type="evidence" value="ECO:0007669"/>
    <property type="project" value="UniProtKB-KW"/>
</dbReference>
<evidence type="ECO:0000256" key="12">
    <source>
        <dbReference type="ARBA" id="ARBA00023012"/>
    </source>
</evidence>
<dbReference type="Gene3D" id="3.30.565.10">
    <property type="entry name" value="Histidine kinase-like ATPase, C-terminal domain"/>
    <property type="match status" value="1"/>
</dbReference>
<dbReference type="AlphaFoldDB" id="A0AAP2DGA7"/>
<dbReference type="SUPFAM" id="SSF47384">
    <property type="entry name" value="Homodimeric domain of signal transducing histidine kinase"/>
    <property type="match status" value="1"/>
</dbReference>
<dbReference type="Proteomes" id="UP001319180">
    <property type="component" value="Unassembled WGS sequence"/>
</dbReference>
<dbReference type="SMART" id="SM00388">
    <property type="entry name" value="HisKA"/>
    <property type="match status" value="1"/>
</dbReference>
<evidence type="ECO:0000259" key="15">
    <source>
        <dbReference type="PROSITE" id="PS50109"/>
    </source>
</evidence>
<dbReference type="Pfam" id="PF02518">
    <property type="entry name" value="HATPase_c"/>
    <property type="match status" value="1"/>
</dbReference>
<evidence type="ECO:0000313" key="18">
    <source>
        <dbReference type="Proteomes" id="UP001319180"/>
    </source>
</evidence>
<keyword evidence="6" id="KW-0808">Transferase</keyword>
<feature type="transmembrane region" description="Helical" evidence="14">
    <location>
        <begin position="7"/>
        <end position="30"/>
    </location>
</feature>
<evidence type="ECO:0000256" key="11">
    <source>
        <dbReference type="ARBA" id="ARBA00022989"/>
    </source>
</evidence>
<comment type="catalytic activity">
    <reaction evidence="1">
        <text>ATP + protein L-histidine = ADP + protein N-phospho-L-histidine.</text>
        <dbReference type="EC" id="2.7.13.3"/>
    </reaction>
</comment>
<dbReference type="InterPro" id="IPR036890">
    <property type="entry name" value="HATPase_C_sf"/>
</dbReference>
<evidence type="ECO:0000256" key="4">
    <source>
        <dbReference type="ARBA" id="ARBA00022475"/>
    </source>
</evidence>
<keyword evidence="8" id="KW-0547">Nucleotide-binding</keyword>
<evidence type="ECO:0000256" key="7">
    <source>
        <dbReference type="ARBA" id="ARBA00022692"/>
    </source>
</evidence>
<dbReference type="PRINTS" id="PR00344">
    <property type="entry name" value="BCTRLSENSOR"/>
</dbReference>
<dbReference type="InterPro" id="IPR004358">
    <property type="entry name" value="Sig_transdc_His_kin-like_C"/>
</dbReference>
<dbReference type="Pfam" id="PF00672">
    <property type="entry name" value="HAMP"/>
    <property type="match status" value="1"/>
</dbReference>
<dbReference type="GO" id="GO:0000155">
    <property type="term" value="F:phosphorelay sensor kinase activity"/>
    <property type="evidence" value="ECO:0007669"/>
    <property type="project" value="InterPro"/>
</dbReference>
<dbReference type="SUPFAM" id="SSF158472">
    <property type="entry name" value="HAMP domain-like"/>
    <property type="match status" value="1"/>
</dbReference>
<feature type="transmembrane region" description="Helical" evidence="14">
    <location>
        <begin position="157"/>
        <end position="176"/>
    </location>
</feature>
<keyword evidence="9 17" id="KW-0418">Kinase</keyword>
<dbReference type="GO" id="GO:0005886">
    <property type="term" value="C:plasma membrane"/>
    <property type="evidence" value="ECO:0007669"/>
    <property type="project" value="UniProtKB-SubCell"/>
</dbReference>
<keyword evidence="11 14" id="KW-1133">Transmembrane helix</keyword>
<feature type="domain" description="HAMP" evidence="16">
    <location>
        <begin position="178"/>
        <end position="231"/>
    </location>
</feature>
<dbReference type="CDD" id="cd00082">
    <property type="entry name" value="HisKA"/>
    <property type="match status" value="1"/>
</dbReference>
<evidence type="ECO:0000256" key="8">
    <source>
        <dbReference type="ARBA" id="ARBA00022741"/>
    </source>
</evidence>
<dbReference type="PROSITE" id="PS50885">
    <property type="entry name" value="HAMP"/>
    <property type="match status" value="1"/>
</dbReference>
<dbReference type="InterPro" id="IPR003594">
    <property type="entry name" value="HATPase_dom"/>
</dbReference>
<evidence type="ECO:0000256" key="5">
    <source>
        <dbReference type="ARBA" id="ARBA00022553"/>
    </source>
</evidence>
<dbReference type="EC" id="2.7.13.3" evidence="3"/>
<evidence type="ECO:0000256" key="1">
    <source>
        <dbReference type="ARBA" id="ARBA00000085"/>
    </source>
</evidence>
<dbReference type="InterPro" id="IPR036097">
    <property type="entry name" value="HisK_dim/P_sf"/>
</dbReference>
<dbReference type="SMART" id="SM00304">
    <property type="entry name" value="HAMP"/>
    <property type="match status" value="1"/>
</dbReference>
<evidence type="ECO:0000256" key="10">
    <source>
        <dbReference type="ARBA" id="ARBA00022840"/>
    </source>
</evidence>
<protein>
    <recommendedName>
        <fullName evidence="3">histidine kinase</fullName>
        <ecNumber evidence="3">2.7.13.3</ecNumber>
    </recommendedName>
</protein>
<dbReference type="EMBL" id="JAHESC010000057">
    <property type="protein sequence ID" value="MBT1690160.1"/>
    <property type="molecule type" value="Genomic_DNA"/>
</dbReference>
<dbReference type="PANTHER" id="PTHR45528">
    <property type="entry name" value="SENSOR HISTIDINE KINASE CPXA"/>
    <property type="match status" value="1"/>
</dbReference>
<keyword evidence="12" id="KW-0902">Two-component regulatory system</keyword>
<accession>A0AAP2DGA7</accession>
<evidence type="ECO:0000256" key="14">
    <source>
        <dbReference type="SAM" id="Phobius"/>
    </source>
</evidence>
<organism evidence="17 18">
    <name type="scientific">Dawidia soli</name>
    <dbReference type="NCBI Taxonomy" id="2782352"/>
    <lineage>
        <taxon>Bacteria</taxon>
        <taxon>Pseudomonadati</taxon>
        <taxon>Bacteroidota</taxon>
        <taxon>Cytophagia</taxon>
        <taxon>Cytophagales</taxon>
        <taxon>Chryseotaleaceae</taxon>
        <taxon>Dawidia</taxon>
    </lineage>
</organism>
<dbReference type="Gene3D" id="6.10.340.10">
    <property type="match status" value="1"/>
</dbReference>
<evidence type="ECO:0000256" key="6">
    <source>
        <dbReference type="ARBA" id="ARBA00022679"/>
    </source>
</evidence>
<evidence type="ECO:0000256" key="3">
    <source>
        <dbReference type="ARBA" id="ARBA00012438"/>
    </source>
</evidence>
<feature type="domain" description="Histidine kinase" evidence="15">
    <location>
        <begin position="239"/>
        <end position="456"/>
    </location>
</feature>
<sequence>MKIQTKIALLFSLLTASFIALLSLLAYYFASQHAFQDFYRRLDIRAIIAAKAAFEEGESDTRTYEEIRQRHLEKLPTEEEYFLRVDDEGMVIPNPSYSLPLSDNFYREVISERYGTYRHGNRFYTGILYTGHAGRYVVIVSATNEYSDAYTHNLRNIFFVGTSLSVLVAFTVGMLFSKQVLAPIRRITTKVQNISSTNLHLRLDTHDGTDEIGQLASTFNNMLDRLETSFESQKNFISNASHELGTPLTAIIGEAEYALRKSRDEEAYRQSIKVMLDEANRLKHITVSLLSLAQTGFDGKKLNWERIRIDELLFAVFNTIHNIHAESQIHIDHKLFPEDESLLTIEGNQQLLHMAFGNIILNACKYSDNRPVSVAVGASDREVIVSVADQGIGIPENELKYIYDPFFRASNTRSYKGYGIGLPLSRNIIRLHDGQLTVSAQEGKGTQVQIRLPIAKEHTPQSIL</sequence>
<comment type="caution">
    <text evidence="17">The sequence shown here is derived from an EMBL/GenBank/DDBJ whole genome shotgun (WGS) entry which is preliminary data.</text>
</comment>
<dbReference type="PANTHER" id="PTHR45528:SF1">
    <property type="entry name" value="SENSOR HISTIDINE KINASE CPXA"/>
    <property type="match status" value="1"/>
</dbReference>
<evidence type="ECO:0000259" key="16">
    <source>
        <dbReference type="PROSITE" id="PS50885"/>
    </source>
</evidence>
<dbReference type="InterPro" id="IPR005467">
    <property type="entry name" value="His_kinase_dom"/>
</dbReference>
<evidence type="ECO:0000256" key="13">
    <source>
        <dbReference type="ARBA" id="ARBA00023136"/>
    </source>
</evidence>
<keyword evidence="5" id="KW-0597">Phosphoprotein</keyword>
<keyword evidence="4" id="KW-1003">Cell membrane</keyword>
<dbReference type="Gene3D" id="1.10.287.130">
    <property type="match status" value="1"/>
</dbReference>
<evidence type="ECO:0000256" key="9">
    <source>
        <dbReference type="ARBA" id="ARBA00022777"/>
    </source>
</evidence>
<keyword evidence="7 14" id="KW-0812">Transmembrane</keyword>
<dbReference type="SMART" id="SM00387">
    <property type="entry name" value="HATPase_c"/>
    <property type="match status" value="1"/>
</dbReference>
<dbReference type="CDD" id="cd06225">
    <property type="entry name" value="HAMP"/>
    <property type="match status" value="1"/>
</dbReference>
<dbReference type="Pfam" id="PF00512">
    <property type="entry name" value="HisKA"/>
    <property type="match status" value="1"/>
</dbReference>
<evidence type="ECO:0000256" key="2">
    <source>
        <dbReference type="ARBA" id="ARBA00004651"/>
    </source>
</evidence>
<evidence type="ECO:0000313" key="17">
    <source>
        <dbReference type="EMBL" id="MBT1690160.1"/>
    </source>
</evidence>
<dbReference type="RefSeq" id="WP_254093379.1">
    <property type="nucleotide sequence ID" value="NZ_JAHESC010000057.1"/>
</dbReference>
<dbReference type="PROSITE" id="PS50109">
    <property type="entry name" value="HIS_KIN"/>
    <property type="match status" value="1"/>
</dbReference>
<keyword evidence="13 14" id="KW-0472">Membrane</keyword>
<dbReference type="InterPro" id="IPR003660">
    <property type="entry name" value="HAMP_dom"/>
</dbReference>
<name>A0AAP2DGA7_9BACT</name>
<dbReference type="SUPFAM" id="SSF55874">
    <property type="entry name" value="ATPase domain of HSP90 chaperone/DNA topoisomerase II/histidine kinase"/>
    <property type="match status" value="1"/>
</dbReference>
<keyword evidence="18" id="KW-1185">Reference proteome</keyword>